<evidence type="ECO:0000313" key="2">
    <source>
        <dbReference type="Proteomes" id="UP000324800"/>
    </source>
</evidence>
<name>A0A5J4X7X6_9EUKA</name>
<dbReference type="EMBL" id="SNRW01000114">
    <property type="protein sequence ID" value="KAA6403317.1"/>
    <property type="molecule type" value="Genomic_DNA"/>
</dbReference>
<sequence length="149" mass="17647">MVQPFVLQILLTQIYAGNQQKPKGVHVQLKYFGIMEKYDDVLESDDENLEQYINQVKEWLMVMGQSQTDVDDALQKFMEVDYLKNLDLIEMQKYSNHEIPPNFLIDLAEDKNKHNILQKIAQDMPIDTIQEHVSYHWQHWIGLESEIII</sequence>
<accession>A0A5J4X7X6</accession>
<reference evidence="1 2" key="1">
    <citation type="submission" date="2019-03" db="EMBL/GenBank/DDBJ databases">
        <title>Single cell metagenomics reveals metabolic interactions within the superorganism composed of flagellate Streblomastix strix and complex community of Bacteroidetes bacteria on its surface.</title>
        <authorList>
            <person name="Treitli S.C."/>
            <person name="Kolisko M."/>
            <person name="Husnik F."/>
            <person name="Keeling P."/>
            <person name="Hampl V."/>
        </authorList>
    </citation>
    <scope>NUCLEOTIDE SEQUENCE [LARGE SCALE GENOMIC DNA]</scope>
    <source>
        <strain evidence="1">ST1C</strain>
    </source>
</reference>
<organism evidence="1 2">
    <name type="scientific">Streblomastix strix</name>
    <dbReference type="NCBI Taxonomy" id="222440"/>
    <lineage>
        <taxon>Eukaryota</taxon>
        <taxon>Metamonada</taxon>
        <taxon>Preaxostyla</taxon>
        <taxon>Oxymonadida</taxon>
        <taxon>Streblomastigidae</taxon>
        <taxon>Streblomastix</taxon>
    </lineage>
</organism>
<gene>
    <name evidence="1" type="ORF">EZS28_001159</name>
</gene>
<evidence type="ECO:0000313" key="1">
    <source>
        <dbReference type="EMBL" id="KAA6403317.1"/>
    </source>
</evidence>
<comment type="caution">
    <text evidence="1">The sequence shown here is derived from an EMBL/GenBank/DDBJ whole genome shotgun (WGS) entry which is preliminary data.</text>
</comment>
<protein>
    <submittedName>
        <fullName evidence="1">Uncharacterized protein</fullName>
    </submittedName>
</protein>
<dbReference type="AlphaFoldDB" id="A0A5J4X7X6"/>
<proteinExistence type="predicted"/>
<dbReference type="Proteomes" id="UP000324800">
    <property type="component" value="Unassembled WGS sequence"/>
</dbReference>